<evidence type="ECO:0000313" key="3">
    <source>
        <dbReference type="Proteomes" id="UP000184394"/>
    </source>
</evidence>
<feature type="region of interest" description="Disordered" evidence="1">
    <location>
        <begin position="1"/>
        <end position="37"/>
    </location>
</feature>
<reference evidence="2 3" key="1">
    <citation type="submission" date="2016-11" db="EMBL/GenBank/DDBJ databases">
        <authorList>
            <person name="Jaros S."/>
            <person name="Januszkiewicz K."/>
            <person name="Wedrychowicz H."/>
        </authorList>
    </citation>
    <scope>NUCLEOTIDE SEQUENCE [LARGE SCALE GENOMIC DNA]</scope>
    <source>
        <strain evidence="2 3">Y1</strain>
    </source>
</reference>
<organism evidence="2 3">
    <name type="scientific">Ruminococcus flavefaciens</name>
    <dbReference type="NCBI Taxonomy" id="1265"/>
    <lineage>
        <taxon>Bacteria</taxon>
        <taxon>Bacillati</taxon>
        <taxon>Bacillota</taxon>
        <taxon>Clostridia</taxon>
        <taxon>Eubacteriales</taxon>
        <taxon>Oscillospiraceae</taxon>
        <taxon>Ruminococcus</taxon>
    </lineage>
</organism>
<dbReference type="EMBL" id="FRCT01000005">
    <property type="protein sequence ID" value="SHM48434.1"/>
    <property type="molecule type" value="Genomic_DNA"/>
</dbReference>
<sequence length="37" mass="4081">MPENNENDVKIYIPRSSDSKSSEAASQSASLQSEQRP</sequence>
<dbReference type="Proteomes" id="UP000184394">
    <property type="component" value="Unassembled WGS sequence"/>
</dbReference>
<accession>A0A1M7J633</accession>
<protein>
    <submittedName>
        <fullName evidence="2">Uncharacterized protein</fullName>
    </submittedName>
</protein>
<feature type="compositionally biased region" description="Low complexity" evidence="1">
    <location>
        <begin position="22"/>
        <end position="37"/>
    </location>
</feature>
<gene>
    <name evidence="2" type="ORF">SAMN04487860_105154</name>
</gene>
<evidence type="ECO:0000313" key="2">
    <source>
        <dbReference type="EMBL" id="SHM48434.1"/>
    </source>
</evidence>
<evidence type="ECO:0000256" key="1">
    <source>
        <dbReference type="SAM" id="MobiDB-lite"/>
    </source>
</evidence>
<dbReference type="AlphaFoldDB" id="A0A1M7J633"/>
<name>A0A1M7J633_RUMFL</name>
<proteinExistence type="predicted"/>